<dbReference type="EMBL" id="SRLO01000245">
    <property type="protein sequence ID" value="TNN64858.1"/>
    <property type="molecule type" value="Genomic_DNA"/>
</dbReference>
<name>A0A4Z2HG54_9TELE</name>
<reference evidence="1 2" key="1">
    <citation type="submission" date="2019-03" db="EMBL/GenBank/DDBJ databases">
        <title>First draft genome of Liparis tanakae, snailfish: a comprehensive survey of snailfish specific genes.</title>
        <authorList>
            <person name="Kim W."/>
            <person name="Song I."/>
            <person name="Jeong J.-H."/>
            <person name="Kim D."/>
            <person name="Kim S."/>
            <person name="Ryu S."/>
            <person name="Song J.Y."/>
            <person name="Lee S.K."/>
        </authorList>
    </citation>
    <scope>NUCLEOTIDE SEQUENCE [LARGE SCALE GENOMIC DNA]</scope>
    <source>
        <tissue evidence="1">Muscle</tissue>
    </source>
</reference>
<gene>
    <name evidence="1" type="ORF">EYF80_024949</name>
</gene>
<accession>A0A4Z2HG54</accession>
<proteinExistence type="predicted"/>
<comment type="caution">
    <text evidence="1">The sequence shown here is derived from an EMBL/GenBank/DDBJ whole genome shotgun (WGS) entry which is preliminary data.</text>
</comment>
<sequence>MDDTFFFLAASISGGGGDPVEGVVALDNASVRLSLAGFYHLVLVVRNEKLKAVLQERRGWRFSSGMIPLGSLS</sequence>
<keyword evidence="2" id="KW-1185">Reference proteome</keyword>
<evidence type="ECO:0000313" key="2">
    <source>
        <dbReference type="Proteomes" id="UP000314294"/>
    </source>
</evidence>
<dbReference type="AlphaFoldDB" id="A0A4Z2HG54"/>
<organism evidence="1 2">
    <name type="scientific">Liparis tanakae</name>
    <name type="common">Tanaka's snailfish</name>
    <dbReference type="NCBI Taxonomy" id="230148"/>
    <lineage>
        <taxon>Eukaryota</taxon>
        <taxon>Metazoa</taxon>
        <taxon>Chordata</taxon>
        <taxon>Craniata</taxon>
        <taxon>Vertebrata</taxon>
        <taxon>Euteleostomi</taxon>
        <taxon>Actinopterygii</taxon>
        <taxon>Neopterygii</taxon>
        <taxon>Teleostei</taxon>
        <taxon>Neoteleostei</taxon>
        <taxon>Acanthomorphata</taxon>
        <taxon>Eupercaria</taxon>
        <taxon>Perciformes</taxon>
        <taxon>Cottioidei</taxon>
        <taxon>Cottales</taxon>
        <taxon>Liparidae</taxon>
        <taxon>Liparis</taxon>
    </lineage>
</organism>
<protein>
    <submittedName>
        <fullName evidence="1">Uncharacterized protein</fullName>
    </submittedName>
</protein>
<evidence type="ECO:0000313" key="1">
    <source>
        <dbReference type="EMBL" id="TNN64858.1"/>
    </source>
</evidence>
<dbReference type="Proteomes" id="UP000314294">
    <property type="component" value="Unassembled WGS sequence"/>
</dbReference>